<feature type="transmembrane region" description="Helical" evidence="1">
    <location>
        <begin position="211"/>
        <end position="229"/>
    </location>
</feature>
<feature type="transmembrane region" description="Helical" evidence="1">
    <location>
        <begin position="354"/>
        <end position="375"/>
    </location>
</feature>
<feature type="transmembrane region" description="Helical" evidence="1">
    <location>
        <begin position="314"/>
        <end position="334"/>
    </location>
</feature>
<accession>A0A2W4UMQ7</accession>
<dbReference type="AlphaFoldDB" id="A0A2W4UMQ7"/>
<feature type="transmembrane region" description="Helical" evidence="1">
    <location>
        <begin position="89"/>
        <end position="114"/>
    </location>
</feature>
<feature type="transmembrane region" description="Helical" evidence="1">
    <location>
        <begin position="12"/>
        <end position="36"/>
    </location>
</feature>
<feature type="transmembrane region" description="Helical" evidence="1">
    <location>
        <begin position="421"/>
        <end position="442"/>
    </location>
</feature>
<evidence type="ECO:0000256" key="1">
    <source>
        <dbReference type="SAM" id="Phobius"/>
    </source>
</evidence>
<reference evidence="2 3" key="2">
    <citation type="submission" date="2018-06" db="EMBL/GenBank/DDBJ databases">
        <title>Metagenomic assembly of (sub)arctic Cyanobacteria and their associated microbiome from non-axenic cultures.</title>
        <authorList>
            <person name="Baurain D."/>
        </authorList>
    </citation>
    <scope>NUCLEOTIDE SEQUENCE [LARGE SCALE GENOMIC DNA]</scope>
    <source>
        <strain evidence="2">ULC129bin1</strain>
    </source>
</reference>
<name>A0A2W4UMQ7_9CYAN</name>
<evidence type="ECO:0008006" key="4">
    <source>
        <dbReference type="Google" id="ProtNLM"/>
    </source>
</evidence>
<organism evidence="2 3">
    <name type="scientific">Leptolyngbya foveolarum</name>
    <dbReference type="NCBI Taxonomy" id="47253"/>
    <lineage>
        <taxon>Bacteria</taxon>
        <taxon>Bacillati</taxon>
        <taxon>Cyanobacteriota</taxon>
        <taxon>Cyanophyceae</taxon>
        <taxon>Leptolyngbyales</taxon>
        <taxon>Leptolyngbyaceae</taxon>
        <taxon>Leptolyngbya group</taxon>
        <taxon>Leptolyngbya</taxon>
    </lineage>
</organism>
<comment type="caution">
    <text evidence="2">The sequence shown here is derived from an EMBL/GenBank/DDBJ whole genome shotgun (WGS) entry which is preliminary data.</text>
</comment>
<evidence type="ECO:0000313" key="3">
    <source>
        <dbReference type="Proteomes" id="UP000249354"/>
    </source>
</evidence>
<keyword evidence="1" id="KW-1133">Transmembrane helix</keyword>
<feature type="transmembrane region" description="Helical" evidence="1">
    <location>
        <begin position="381"/>
        <end position="400"/>
    </location>
</feature>
<feature type="transmembrane region" description="Helical" evidence="1">
    <location>
        <begin position="263"/>
        <end position="283"/>
    </location>
</feature>
<reference evidence="3" key="1">
    <citation type="submission" date="2018-04" db="EMBL/GenBank/DDBJ databases">
        <authorList>
            <person name="Cornet L."/>
        </authorList>
    </citation>
    <scope>NUCLEOTIDE SEQUENCE [LARGE SCALE GENOMIC DNA]</scope>
</reference>
<evidence type="ECO:0000313" key="2">
    <source>
        <dbReference type="EMBL" id="PZO20527.1"/>
    </source>
</evidence>
<feature type="transmembrane region" description="Helical" evidence="1">
    <location>
        <begin position="120"/>
        <end position="143"/>
    </location>
</feature>
<proteinExistence type="predicted"/>
<protein>
    <recommendedName>
        <fullName evidence="4">Iron transporter</fullName>
    </recommendedName>
</protein>
<gene>
    <name evidence="2" type="ORF">DCF25_06560</name>
</gene>
<sequence length="443" mass="47972">MLRMTPAVEDRFRFSLAQLGPGLLMAGAAIGVSHLVQSTRAGATYGWGALLFILLANLMKYPFYEYGHRYAAASGRNLIQAYRQQGKRVFVPFLVISVVSAIGSFAVDAFVAAMLLQYLWFPQVSATVLAIAVLLFCWGLIAVGRYRLFEQITKWCVILLSIATISAVIMAILTVVAPALSGGLSSSSTLEVGGEEAVKIVSTTMPERNSVFSWSALPFIVAFMGWMPGGLELSVWQSLWVQADSEDSGVRTPMKEASVDFNFGYALTVVLACLFLALGTLTLPEQGLASEPAEFAGQLIGMYTNTIGDWAEPVIGLCTIAAIFSTTFTVVDAFPRTLEAGLHELWPQTKEIAFPIKQAIALTLIALSGLLLTIFTAGFEPLIDTITIIAFVAAPFYAWLNMRSIETLDEADQPESWLKKLAVVGLIYLSGFSLTFIGLQLIG</sequence>
<dbReference type="Proteomes" id="UP000249354">
    <property type="component" value="Unassembled WGS sequence"/>
</dbReference>
<dbReference type="EMBL" id="QBMC01000029">
    <property type="protein sequence ID" value="PZO20527.1"/>
    <property type="molecule type" value="Genomic_DNA"/>
</dbReference>
<keyword evidence="1" id="KW-0812">Transmembrane</keyword>
<feature type="transmembrane region" description="Helical" evidence="1">
    <location>
        <begin position="155"/>
        <end position="180"/>
    </location>
</feature>
<keyword evidence="1" id="KW-0472">Membrane</keyword>
<feature type="transmembrane region" description="Helical" evidence="1">
    <location>
        <begin position="42"/>
        <end position="59"/>
    </location>
</feature>